<dbReference type="FunFam" id="3.40.1160.10:FF:000018">
    <property type="entry name" value="Glutamate 5-kinase"/>
    <property type="match status" value="1"/>
</dbReference>
<comment type="pathway">
    <text evidence="1">Amino-acid biosynthesis; L-proline biosynthesis; L-glutamate 5-semialdehyde from L-glutamate: step 1/2.</text>
</comment>
<keyword evidence="1" id="KW-0067">ATP-binding</keyword>
<dbReference type="PROSITE" id="PS50890">
    <property type="entry name" value="PUA"/>
    <property type="match status" value="1"/>
</dbReference>
<comment type="subcellular location">
    <subcellularLocation>
        <location evidence="1">Cytoplasm</location>
    </subcellularLocation>
</comment>
<evidence type="ECO:0000256" key="1">
    <source>
        <dbReference type="HAMAP-Rule" id="MF_00456"/>
    </source>
</evidence>
<dbReference type="UniPathway" id="UPA00098">
    <property type="reaction ID" value="UER00359"/>
</dbReference>
<dbReference type="CDD" id="cd21157">
    <property type="entry name" value="PUA_G5K"/>
    <property type="match status" value="1"/>
</dbReference>
<feature type="binding site" evidence="1">
    <location>
        <position position="20"/>
    </location>
    <ligand>
        <name>ATP</name>
        <dbReference type="ChEBI" id="CHEBI:30616"/>
    </ligand>
</feature>
<dbReference type="InterPro" id="IPR005715">
    <property type="entry name" value="Glu_5kinase/COase_Synthase"/>
</dbReference>
<dbReference type="NCBIfam" id="TIGR01027">
    <property type="entry name" value="proB"/>
    <property type="match status" value="1"/>
</dbReference>
<sequence>MGAVLAGSQDLGSARRLIVKIGSALMVDAATHKIRTEWLDTVADDVATLRARGVEVVIVTSGAVACGREHLGLVGRPLRLEEKQAAAATGQIRLAHAYQETLARHGITVAQVLLTLDDTEDRRRHLNGRATIETLLKLGAVPVINENDTVATAEIRFGDNDRLAARVAQMISADTLVLLSDIDGLYTADPRKDPDAKHIPIVQEITPEIVGMAGEPPPGYSSGGMVTKIVAGRIALAAGCRMAIAMGKRPNPLAALLTPVDQGGALATWFVPGSEPRTARKRWIAGSLKPLGTLVLDAGAVAALVKGGSLLPAGVRGVEGEFERGDLVLIQGPDGRTVGRGLSAYGAADARAIAGRRSAEIEAVLGYRGRDEMVHRDDLVLG</sequence>
<dbReference type="GO" id="GO:0005829">
    <property type="term" value="C:cytosol"/>
    <property type="evidence" value="ECO:0007669"/>
    <property type="project" value="TreeGrafter"/>
</dbReference>
<dbReference type="Pfam" id="PF01472">
    <property type="entry name" value="PUA"/>
    <property type="match status" value="1"/>
</dbReference>
<name>A0A2K9NHX9_9PROT</name>
<keyword evidence="1" id="KW-0963">Cytoplasm</keyword>
<dbReference type="InterPro" id="IPR001048">
    <property type="entry name" value="Asp/Glu/Uridylate_kinase"/>
</dbReference>
<dbReference type="GO" id="GO:0055129">
    <property type="term" value="P:L-proline biosynthetic process"/>
    <property type="evidence" value="ECO:0007669"/>
    <property type="project" value="UniProtKB-UniRule"/>
</dbReference>
<gene>
    <name evidence="1" type="primary">proB</name>
    <name evidence="2" type="ORF">C0V82_14955</name>
</gene>
<dbReference type="PRINTS" id="PR00474">
    <property type="entry name" value="GLU5KINASE"/>
</dbReference>
<dbReference type="InterPro" id="IPR036974">
    <property type="entry name" value="PUA_sf"/>
</dbReference>
<dbReference type="InterPro" id="IPR036393">
    <property type="entry name" value="AceGlu_kinase-like_sf"/>
</dbReference>
<dbReference type="PIRSF" id="PIRSF000729">
    <property type="entry name" value="GK"/>
    <property type="match status" value="1"/>
</dbReference>
<dbReference type="EMBL" id="CP025611">
    <property type="protein sequence ID" value="AUN31895.1"/>
    <property type="molecule type" value="Genomic_DNA"/>
</dbReference>
<dbReference type="RefSeq" id="WP_102113451.1">
    <property type="nucleotide sequence ID" value="NZ_BMGN01000005.1"/>
</dbReference>
<comment type="similarity">
    <text evidence="1">Belongs to the glutamate 5-kinase family.</text>
</comment>
<keyword evidence="1 2" id="KW-0418">Kinase</keyword>
<dbReference type="InterPro" id="IPR015947">
    <property type="entry name" value="PUA-like_sf"/>
</dbReference>
<dbReference type="InterPro" id="IPR041739">
    <property type="entry name" value="G5K_ProB"/>
</dbReference>
<dbReference type="EC" id="2.7.2.11" evidence="1"/>
<dbReference type="GO" id="GO:0005524">
    <property type="term" value="F:ATP binding"/>
    <property type="evidence" value="ECO:0007669"/>
    <property type="project" value="UniProtKB-KW"/>
</dbReference>
<dbReference type="SUPFAM" id="SSF88697">
    <property type="entry name" value="PUA domain-like"/>
    <property type="match status" value="1"/>
</dbReference>
<comment type="function">
    <text evidence="1">Catalyzes the transfer of a phosphate group to glutamate to form L-glutamate 5-phosphate.</text>
</comment>
<dbReference type="Gene3D" id="2.30.130.10">
    <property type="entry name" value="PUA domain"/>
    <property type="match status" value="1"/>
</dbReference>
<protein>
    <recommendedName>
        <fullName evidence="1">Glutamate 5-kinase</fullName>
        <ecNumber evidence="1">2.7.2.11</ecNumber>
    </recommendedName>
    <alternativeName>
        <fullName evidence="1">Gamma-glutamyl kinase</fullName>
        <shortName evidence="1">GK</shortName>
    </alternativeName>
</protein>
<dbReference type="AlphaFoldDB" id="A0A2K9NHX9"/>
<feature type="binding site" evidence="1">
    <location>
        <position position="61"/>
    </location>
    <ligand>
        <name>substrate</name>
    </ligand>
</feature>
<comment type="catalytic activity">
    <reaction evidence="1">
        <text>L-glutamate + ATP = L-glutamyl 5-phosphate + ADP</text>
        <dbReference type="Rhea" id="RHEA:14877"/>
        <dbReference type="ChEBI" id="CHEBI:29985"/>
        <dbReference type="ChEBI" id="CHEBI:30616"/>
        <dbReference type="ChEBI" id="CHEBI:58274"/>
        <dbReference type="ChEBI" id="CHEBI:456216"/>
        <dbReference type="EC" id="2.7.2.11"/>
    </reaction>
</comment>
<accession>A0A2K9NHX9</accession>
<keyword evidence="1" id="KW-0028">Amino-acid biosynthesis</keyword>
<dbReference type="KEGG" id="ncb:C0V82_14955"/>
<proteinExistence type="inferred from homology"/>
<dbReference type="PANTHER" id="PTHR43654">
    <property type="entry name" value="GLUTAMATE 5-KINASE"/>
    <property type="match status" value="1"/>
</dbReference>
<keyword evidence="1" id="KW-0547">Nucleotide-binding</keyword>
<evidence type="ECO:0000313" key="2">
    <source>
        <dbReference type="EMBL" id="AUN31895.1"/>
    </source>
</evidence>
<feature type="binding site" evidence="1">
    <location>
        <begin position="180"/>
        <end position="181"/>
    </location>
    <ligand>
        <name>ATP</name>
        <dbReference type="ChEBI" id="CHEBI:30616"/>
    </ligand>
</feature>
<dbReference type="OrthoDB" id="9804434at2"/>
<dbReference type="FunFam" id="2.30.130.10:FF:000007">
    <property type="entry name" value="Glutamate 5-kinase"/>
    <property type="match status" value="1"/>
</dbReference>
<dbReference type="GO" id="GO:0003723">
    <property type="term" value="F:RNA binding"/>
    <property type="evidence" value="ECO:0007669"/>
    <property type="project" value="InterPro"/>
</dbReference>
<dbReference type="GO" id="GO:0004349">
    <property type="term" value="F:glutamate 5-kinase activity"/>
    <property type="evidence" value="ECO:0007669"/>
    <property type="project" value="UniProtKB-UniRule"/>
</dbReference>
<feature type="binding site" evidence="1">
    <location>
        <position position="160"/>
    </location>
    <ligand>
        <name>substrate</name>
    </ligand>
</feature>
<dbReference type="InterPro" id="IPR001057">
    <property type="entry name" value="Glu/AcGlu_kinase"/>
</dbReference>
<dbReference type="Proteomes" id="UP000234752">
    <property type="component" value="Chromosome eg_1"/>
</dbReference>
<feature type="binding site" evidence="1">
    <location>
        <begin position="222"/>
        <end position="228"/>
    </location>
    <ligand>
        <name>ATP</name>
        <dbReference type="ChEBI" id="CHEBI:30616"/>
    </ligand>
</feature>
<dbReference type="Pfam" id="PF00696">
    <property type="entry name" value="AA_kinase"/>
    <property type="match status" value="1"/>
</dbReference>
<dbReference type="HAMAP" id="MF_00456">
    <property type="entry name" value="ProB"/>
    <property type="match status" value="1"/>
</dbReference>
<keyword evidence="1" id="KW-0808">Transferase</keyword>
<keyword evidence="1" id="KW-0641">Proline biosynthesis</keyword>
<dbReference type="InterPro" id="IPR002478">
    <property type="entry name" value="PUA"/>
</dbReference>
<keyword evidence="3" id="KW-1185">Reference proteome</keyword>
<organism evidence="2 3">
    <name type="scientific">Niveispirillum cyanobacteriorum</name>
    <dbReference type="NCBI Taxonomy" id="1612173"/>
    <lineage>
        <taxon>Bacteria</taxon>
        <taxon>Pseudomonadati</taxon>
        <taxon>Pseudomonadota</taxon>
        <taxon>Alphaproteobacteria</taxon>
        <taxon>Rhodospirillales</taxon>
        <taxon>Azospirillaceae</taxon>
        <taxon>Niveispirillum</taxon>
    </lineage>
</organism>
<dbReference type="PANTHER" id="PTHR43654:SF1">
    <property type="entry name" value="ISOPENTENYL PHOSPHATE KINASE"/>
    <property type="match status" value="1"/>
</dbReference>
<dbReference type="CDD" id="cd04242">
    <property type="entry name" value="AAK_G5K_ProB"/>
    <property type="match status" value="1"/>
</dbReference>
<dbReference type="SUPFAM" id="SSF53633">
    <property type="entry name" value="Carbamate kinase-like"/>
    <property type="match status" value="1"/>
</dbReference>
<dbReference type="SMART" id="SM00359">
    <property type="entry name" value="PUA"/>
    <property type="match status" value="1"/>
</dbReference>
<evidence type="ECO:0000313" key="3">
    <source>
        <dbReference type="Proteomes" id="UP000234752"/>
    </source>
</evidence>
<dbReference type="InterPro" id="IPR011529">
    <property type="entry name" value="Glu_5kinase"/>
</dbReference>
<reference evidence="2 3" key="1">
    <citation type="submission" date="2017-12" db="EMBL/GenBank/DDBJ databases">
        <title>Genomes of bacteria within cyanobacterial aggregates.</title>
        <authorList>
            <person name="Cai H."/>
        </authorList>
    </citation>
    <scope>NUCLEOTIDE SEQUENCE [LARGE SCALE GENOMIC DNA]</scope>
    <source>
        <strain evidence="2 3">TH16</strain>
    </source>
</reference>
<dbReference type="Gene3D" id="3.40.1160.10">
    <property type="entry name" value="Acetylglutamate kinase-like"/>
    <property type="match status" value="2"/>
</dbReference>
<feature type="binding site" evidence="1">
    <location>
        <position position="148"/>
    </location>
    <ligand>
        <name>substrate</name>
    </ligand>
</feature>